<dbReference type="GO" id="GO:0030014">
    <property type="term" value="C:CCR4-NOT complex"/>
    <property type="evidence" value="ECO:0007669"/>
    <property type="project" value="InterPro"/>
</dbReference>
<evidence type="ECO:0000256" key="9">
    <source>
        <dbReference type="SAM" id="MobiDB-lite"/>
    </source>
</evidence>
<evidence type="ECO:0000256" key="7">
    <source>
        <dbReference type="ARBA" id="ARBA00023242"/>
    </source>
</evidence>
<gene>
    <name evidence="11" type="ORF">ALAG00032_LOCUS5775</name>
</gene>
<feature type="compositionally biased region" description="Basic and acidic residues" evidence="9">
    <location>
        <begin position="238"/>
        <end position="257"/>
    </location>
</feature>
<keyword evidence="5" id="KW-0694">RNA-binding</keyword>
<feature type="region of interest" description="Disordered" evidence="9">
    <location>
        <begin position="161"/>
        <end position="189"/>
    </location>
</feature>
<dbReference type="InterPro" id="IPR039780">
    <property type="entry name" value="Mot2"/>
</dbReference>
<feature type="compositionally biased region" description="Basic and acidic residues" evidence="9">
    <location>
        <begin position="79"/>
        <end position="94"/>
    </location>
</feature>
<dbReference type="PANTHER" id="PTHR12603:SF0">
    <property type="entry name" value="CCR4-NOT TRANSCRIPTION COMPLEX SUBUNIT 4"/>
    <property type="match status" value="1"/>
</dbReference>
<evidence type="ECO:0000256" key="2">
    <source>
        <dbReference type="ARBA" id="ARBA00022723"/>
    </source>
</evidence>
<dbReference type="PANTHER" id="PTHR12603">
    <property type="entry name" value="CCR4-NOT TRANSCRIPTION COMPLEX RELATED"/>
    <property type="match status" value="1"/>
</dbReference>
<keyword evidence="4" id="KW-0862">Zinc</keyword>
<dbReference type="InterPro" id="IPR039515">
    <property type="entry name" value="NOT4_mRING-HC-C4C4"/>
</dbReference>
<proteinExistence type="predicted"/>
<dbReference type="EMBL" id="HBIJ01008183">
    <property type="protein sequence ID" value="CAE0365033.1"/>
    <property type="molecule type" value="Transcribed_RNA"/>
</dbReference>
<feature type="compositionally biased region" description="Basic and acidic residues" evidence="9">
    <location>
        <begin position="417"/>
        <end position="437"/>
    </location>
</feature>
<dbReference type="GO" id="GO:0005634">
    <property type="term" value="C:nucleus"/>
    <property type="evidence" value="ECO:0007669"/>
    <property type="project" value="UniProtKB-SubCell"/>
</dbReference>
<dbReference type="Gene3D" id="3.30.40.10">
    <property type="entry name" value="Zinc/RING finger domain, C3HC4 (zinc finger)"/>
    <property type="match status" value="1"/>
</dbReference>
<feature type="domain" description="RING-type" evidence="10">
    <location>
        <begin position="14"/>
        <end position="57"/>
    </location>
</feature>
<feature type="compositionally biased region" description="Low complexity" evidence="9">
    <location>
        <begin position="306"/>
        <end position="317"/>
    </location>
</feature>
<feature type="region of interest" description="Disordered" evidence="9">
    <location>
        <begin position="405"/>
        <end position="450"/>
    </location>
</feature>
<dbReference type="SUPFAM" id="SSF57850">
    <property type="entry name" value="RING/U-box"/>
    <property type="match status" value="1"/>
</dbReference>
<feature type="region of interest" description="Disordered" evidence="9">
    <location>
        <begin position="79"/>
        <end position="149"/>
    </location>
</feature>
<keyword evidence="7" id="KW-0539">Nucleus</keyword>
<dbReference type="GO" id="GO:0004842">
    <property type="term" value="F:ubiquitin-protein transferase activity"/>
    <property type="evidence" value="ECO:0007669"/>
    <property type="project" value="InterPro"/>
</dbReference>
<dbReference type="InterPro" id="IPR001841">
    <property type="entry name" value="Znf_RING"/>
</dbReference>
<dbReference type="AlphaFoldDB" id="A0A7S3NFX2"/>
<dbReference type="FunFam" id="3.30.40.10:FF:000006">
    <property type="entry name" value="CCR4-NOT transcription complex subunit 4"/>
    <property type="match status" value="1"/>
</dbReference>
<organism evidence="11">
    <name type="scientific">Aureoumbra lagunensis</name>
    <dbReference type="NCBI Taxonomy" id="44058"/>
    <lineage>
        <taxon>Eukaryota</taxon>
        <taxon>Sar</taxon>
        <taxon>Stramenopiles</taxon>
        <taxon>Ochrophyta</taxon>
        <taxon>Pelagophyceae</taxon>
        <taxon>Pelagomonadales</taxon>
        <taxon>Aureoumbra</taxon>
    </lineage>
</organism>
<keyword evidence="3 8" id="KW-0863">Zinc-finger</keyword>
<keyword evidence="2" id="KW-0479">Metal-binding</keyword>
<protein>
    <recommendedName>
        <fullName evidence="10">RING-type domain-containing protein</fullName>
    </recommendedName>
</protein>
<feature type="compositionally biased region" description="Polar residues" evidence="9">
    <location>
        <begin position="135"/>
        <end position="149"/>
    </location>
</feature>
<evidence type="ECO:0000256" key="3">
    <source>
        <dbReference type="ARBA" id="ARBA00022771"/>
    </source>
</evidence>
<dbReference type="PROSITE" id="PS50089">
    <property type="entry name" value="ZF_RING_2"/>
    <property type="match status" value="1"/>
</dbReference>
<feature type="region of interest" description="Disordered" evidence="9">
    <location>
        <begin position="281"/>
        <end position="317"/>
    </location>
</feature>
<evidence type="ECO:0000313" key="11">
    <source>
        <dbReference type="EMBL" id="CAE0365033.1"/>
    </source>
</evidence>
<keyword evidence="6" id="KW-0175">Coiled coil</keyword>
<evidence type="ECO:0000256" key="5">
    <source>
        <dbReference type="ARBA" id="ARBA00022884"/>
    </source>
</evidence>
<sequence>MAFGDDFDDDDLTCPLCCEELDLSDQNFLPCKCGYQVCMFCWYRIKENSNGLCPACRTPYADDPHAFAAVDRNEVIKNKKERKAREKEKERKEQMAAAAALAAARAKAPGGIQQPPPAAMRRNSRDSQPERALSPQENNPAPRRASTNSLGGILGVTQQASALQQQSTSQQDTKQQQQQVVQSQSTKMQSSNVAGLCYPQSAPFTDSYQQQQQQQDYIGLGALTGINDSQNQFLSSRMDSRPERDHAHSRRQQDFGIERSSLNLGGGGSSYLGNVSQHSSGFGIPLQQQQSSSSSWTPKQQIPNGQRFRQQESSSFQAKTRGVPLFLASDNASTWNTGTPEGSSIWSVGYVSQNAASGWGNEGVDNNSSAFETDWNNRLHNNPLGSTGQSDPLFDSSAMAAAAATSVLSDVDPPPTTRHDMREPENNRSTLHSEDNPLLRPKPPSIYGSSFWIHPGNDDSVWGAPPPRTASSSFL</sequence>
<name>A0A7S3NFX2_9STRA</name>
<dbReference type="InterPro" id="IPR013083">
    <property type="entry name" value="Znf_RING/FYVE/PHD"/>
</dbReference>
<feature type="region of interest" description="Disordered" evidence="9">
    <location>
        <begin position="235"/>
        <end position="262"/>
    </location>
</feature>
<dbReference type="GO" id="GO:0003723">
    <property type="term" value="F:RNA binding"/>
    <property type="evidence" value="ECO:0007669"/>
    <property type="project" value="UniProtKB-KW"/>
</dbReference>
<dbReference type="GO" id="GO:0016567">
    <property type="term" value="P:protein ubiquitination"/>
    <property type="evidence" value="ECO:0007669"/>
    <property type="project" value="TreeGrafter"/>
</dbReference>
<evidence type="ECO:0000259" key="10">
    <source>
        <dbReference type="PROSITE" id="PS50089"/>
    </source>
</evidence>
<reference evidence="11" key="1">
    <citation type="submission" date="2021-01" db="EMBL/GenBank/DDBJ databases">
        <authorList>
            <person name="Corre E."/>
            <person name="Pelletier E."/>
            <person name="Niang G."/>
            <person name="Scheremetjew M."/>
            <person name="Finn R."/>
            <person name="Kale V."/>
            <person name="Holt S."/>
            <person name="Cochrane G."/>
            <person name="Meng A."/>
            <person name="Brown T."/>
            <person name="Cohen L."/>
        </authorList>
    </citation>
    <scope>NUCLEOTIDE SEQUENCE</scope>
    <source>
        <strain evidence="11">CCMP1510</strain>
    </source>
</reference>
<evidence type="ECO:0000256" key="8">
    <source>
        <dbReference type="PROSITE-ProRule" id="PRU00175"/>
    </source>
</evidence>
<dbReference type="GO" id="GO:0008270">
    <property type="term" value="F:zinc ion binding"/>
    <property type="evidence" value="ECO:0007669"/>
    <property type="project" value="UniProtKB-KW"/>
</dbReference>
<accession>A0A7S3NFX2</accession>
<evidence type="ECO:0000256" key="1">
    <source>
        <dbReference type="ARBA" id="ARBA00004123"/>
    </source>
</evidence>
<comment type="subcellular location">
    <subcellularLocation>
        <location evidence="1">Nucleus</location>
    </subcellularLocation>
</comment>
<feature type="compositionally biased region" description="Low complexity" evidence="9">
    <location>
        <begin position="95"/>
        <end position="113"/>
    </location>
</feature>
<dbReference type="Pfam" id="PF14570">
    <property type="entry name" value="zf-RING_4"/>
    <property type="match status" value="1"/>
</dbReference>
<dbReference type="CDD" id="cd16618">
    <property type="entry name" value="mRING-HC-C4C4_CNOT4"/>
    <property type="match status" value="1"/>
</dbReference>
<evidence type="ECO:0000256" key="4">
    <source>
        <dbReference type="ARBA" id="ARBA00022833"/>
    </source>
</evidence>
<evidence type="ECO:0000256" key="6">
    <source>
        <dbReference type="ARBA" id="ARBA00023054"/>
    </source>
</evidence>